<organism evidence="2 3">
    <name type="scientific">Pseudonocardia ammonioxydans</name>
    <dbReference type="NCBI Taxonomy" id="260086"/>
    <lineage>
        <taxon>Bacteria</taxon>
        <taxon>Bacillati</taxon>
        <taxon>Actinomycetota</taxon>
        <taxon>Actinomycetes</taxon>
        <taxon>Pseudonocardiales</taxon>
        <taxon>Pseudonocardiaceae</taxon>
        <taxon>Pseudonocardia</taxon>
    </lineage>
</organism>
<dbReference type="EMBL" id="FOUY01000051">
    <property type="protein sequence ID" value="SFO39951.1"/>
    <property type="molecule type" value="Genomic_DNA"/>
</dbReference>
<evidence type="ECO:0000256" key="1">
    <source>
        <dbReference type="SAM" id="MobiDB-lite"/>
    </source>
</evidence>
<gene>
    <name evidence="2" type="ORF">SAMN05216207_105132</name>
</gene>
<dbReference type="STRING" id="260086.SAMN05216207_105132"/>
<proteinExistence type="predicted"/>
<feature type="compositionally biased region" description="Low complexity" evidence="1">
    <location>
        <begin position="49"/>
        <end position="65"/>
    </location>
</feature>
<protein>
    <submittedName>
        <fullName evidence="2">Uncharacterized protein</fullName>
    </submittedName>
</protein>
<accession>A0A1I5GWK1</accession>
<feature type="region of interest" description="Disordered" evidence="1">
    <location>
        <begin position="1"/>
        <end position="111"/>
    </location>
</feature>
<evidence type="ECO:0000313" key="2">
    <source>
        <dbReference type="EMBL" id="SFO39951.1"/>
    </source>
</evidence>
<keyword evidence="3" id="KW-1185">Reference proteome</keyword>
<feature type="region of interest" description="Disordered" evidence="1">
    <location>
        <begin position="164"/>
        <end position="295"/>
    </location>
</feature>
<sequence length="295" mass="30955">MTTAWPPVQSLHRGGGRSSSAPGSWRPRRRDLGLVPGAVGACRASTGNRPSRSGPSPGASSGLAAMDIEREGPRSCYRRPRLGLYGSTTRCPATWPGRGSTGGTSTTSNPRMTRLATALVQAEASAASCPHLRAWDAVDVGPGAAGRQAPARLAAAPAGALPAGFDPHMAADATSQPAATQPRRRRHLGPASGPAARPRRARRRTDRVRRRPRAAARPLGPPPRRRLTAWPTPTGDPGDASNLVTRPSWGTPLGAARPHDDRVGHAGHSTPPQRASAIRPNRFRVSPTVHSEYGP</sequence>
<name>A0A1I5GWK1_PSUAM</name>
<feature type="compositionally biased region" description="Basic residues" evidence="1">
    <location>
        <begin position="197"/>
        <end position="214"/>
    </location>
</feature>
<evidence type="ECO:0000313" key="3">
    <source>
        <dbReference type="Proteomes" id="UP000199614"/>
    </source>
</evidence>
<dbReference type="Proteomes" id="UP000199614">
    <property type="component" value="Unassembled WGS sequence"/>
</dbReference>
<dbReference type="AlphaFoldDB" id="A0A1I5GWK1"/>
<reference evidence="2 3" key="1">
    <citation type="submission" date="2016-10" db="EMBL/GenBank/DDBJ databases">
        <authorList>
            <person name="de Groot N.N."/>
        </authorList>
    </citation>
    <scope>NUCLEOTIDE SEQUENCE [LARGE SCALE GENOMIC DNA]</scope>
    <source>
        <strain evidence="2 3">CGMCC 4.1877</strain>
    </source>
</reference>